<sequence length="283" mass="31614">MSGLSEDENRLSNQEFDELVDWSFGDGPGNIISFGPSANDSGTAPPISESDRLPSPPRHFHQPESPPGRPAPPVSQDDELHRSLPNVPRPESPLSDRKDSAATLPLRAPDKTRLCAFFEQRVALNPNNKILLGQPVGADDKQTRYEFMLILVHYDNDQHELRSIARAQNGTRSISTEVLGIRLWKCVCEIKRDTGITPHDMFCACKVAAHFYHLPRDRALLKWPTEQQKDDVKKMLASGQGVSDCSGIETRTQNYRNKAQTLRDLNELQGGPAPPKIFHPKIP</sequence>
<dbReference type="EMBL" id="PNEN01000576">
    <property type="protein sequence ID" value="PPJ53770.1"/>
    <property type="molecule type" value="Genomic_DNA"/>
</dbReference>
<evidence type="ECO:0000313" key="2">
    <source>
        <dbReference type="EMBL" id="PPJ53770.1"/>
    </source>
</evidence>
<feature type="compositionally biased region" description="Pro residues" evidence="1">
    <location>
        <begin position="64"/>
        <end position="73"/>
    </location>
</feature>
<gene>
    <name evidence="2" type="ORF">CBER1_04540</name>
</gene>
<dbReference type="OrthoDB" id="3643639at2759"/>
<keyword evidence="3" id="KW-1185">Reference proteome</keyword>
<proteinExistence type="predicted"/>
<protein>
    <submittedName>
        <fullName evidence="2">Uncharacterized protein</fullName>
    </submittedName>
</protein>
<organism evidence="2 3">
    <name type="scientific">Cercospora berteroae</name>
    <dbReference type="NCBI Taxonomy" id="357750"/>
    <lineage>
        <taxon>Eukaryota</taxon>
        <taxon>Fungi</taxon>
        <taxon>Dikarya</taxon>
        <taxon>Ascomycota</taxon>
        <taxon>Pezizomycotina</taxon>
        <taxon>Dothideomycetes</taxon>
        <taxon>Dothideomycetidae</taxon>
        <taxon>Mycosphaerellales</taxon>
        <taxon>Mycosphaerellaceae</taxon>
        <taxon>Cercospora</taxon>
    </lineage>
</organism>
<evidence type="ECO:0000313" key="3">
    <source>
        <dbReference type="Proteomes" id="UP000237631"/>
    </source>
</evidence>
<evidence type="ECO:0000256" key="1">
    <source>
        <dbReference type="SAM" id="MobiDB-lite"/>
    </source>
</evidence>
<reference evidence="3" key="1">
    <citation type="journal article" date="2017" name="bioRxiv">
        <title>Conservation of a gene cluster reveals novel cercosporin biosynthetic mechanisms and extends production to the genus Colletotrichum.</title>
        <authorList>
            <person name="de Jonge R."/>
            <person name="Ebert M.K."/>
            <person name="Huitt-Roehl C.R."/>
            <person name="Pal P."/>
            <person name="Suttle J.C."/>
            <person name="Spanner R.E."/>
            <person name="Neubauer J.D."/>
            <person name="Jurick W.M.II."/>
            <person name="Stott K.A."/>
            <person name="Secor G.A."/>
            <person name="Thomma B.P.H.J."/>
            <person name="Van de Peer Y."/>
            <person name="Townsend C.A."/>
            <person name="Bolton M.D."/>
        </authorList>
    </citation>
    <scope>NUCLEOTIDE SEQUENCE [LARGE SCALE GENOMIC DNA]</scope>
    <source>
        <strain evidence="3">CBS538.71</strain>
    </source>
</reference>
<accession>A0A2S6C224</accession>
<feature type="region of interest" description="Disordered" evidence="1">
    <location>
        <begin position="20"/>
        <end position="105"/>
    </location>
</feature>
<name>A0A2S6C224_9PEZI</name>
<dbReference type="Proteomes" id="UP000237631">
    <property type="component" value="Unassembled WGS sequence"/>
</dbReference>
<comment type="caution">
    <text evidence="2">The sequence shown here is derived from an EMBL/GenBank/DDBJ whole genome shotgun (WGS) entry which is preliminary data.</text>
</comment>
<dbReference type="AlphaFoldDB" id="A0A2S6C224"/>